<accession>A0A4S8HMU0</accession>
<dbReference type="EMBL" id="STFF01000008">
    <property type="protein sequence ID" value="THU34252.1"/>
    <property type="molecule type" value="Genomic_DNA"/>
</dbReference>
<dbReference type="OrthoDB" id="872721at2"/>
<dbReference type="AlphaFoldDB" id="A0A4S8HMU0"/>
<evidence type="ECO:0000313" key="2">
    <source>
        <dbReference type="EMBL" id="THU34252.1"/>
    </source>
</evidence>
<protein>
    <submittedName>
        <fullName evidence="2">Uncharacterized protein</fullName>
    </submittedName>
</protein>
<gene>
    <name evidence="2" type="ORF">FAM09_24855</name>
</gene>
<comment type="caution">
    <text evidence="2">The sequence shown here is derived from an EMBL/GenBank/DDBJ whole genome shotgun (WGS) entry which is preliminary data.</text>
</comment>
<dbReference type="Pfam" id="PF20459">
    <property type="entry name" value="DUF6712"/>
    <property type="match status" value="2"/>
</dbReference>
<evidence type="ECO:0000256" key="1">
    <source>
        <dbReference type="SAM" id="MobiDB-lite"/>
    </source>
</evidence>
<dbReference type="Proteomes" id="UP000306918">
    <property type="component" value="Unassembled WGS sequence"/>
</dbReference>
<sequence length="343" mass="38615">MALIKTIAEIRAVIPRLSRLSDTANLPNVDKAGRMHIMPLLGNGQYSALNTKYNSATPLTADEQELLKNIQLPLSAFALLDDLAFMHTIITDSGIRTAGSDKMEAAHRWEFRELQNALMSYATDGIELLLGYLFETKDKWAQWTESNEFKELDSFLIKTGTDFKRYYPLFQPLRTYWTLRPIMQEVEENYLAPALGRDLLAWVKTQDEIIITADGGEVDVKKILKRSLAQFTIKHAGETMAVQFDENGFTTLAFRGSLDSPTSDGRVAASANDLVGKLDAANREGQNNLSRSTTYLVNIANGMYNVDFGDDFANAFDSSPLKTDPNKEPYTNGNERRKIFRFR</sequence>
<dbReference type="InterPro" id="IPR046558">
    <property type="entry name" value="DUF6712"/>
</dbReference>
<reference evidence="2 3" key="1">
    <citation type="submission" date="2019-04" db="EMBL/GenBank/DDBJ databases">
        <title>Niastella caeni sp. nov., isolated from activated sludge.</title>
        <authorList>
            <person name="Sheng M."/>
        </authorList>
    </citation>
    <scope>NUCLEOTIDE SEQUENCE [LARGE SCALE GENOMIC DNA]</scope>
    <source>
        <strain evidence="2 3">HX-2-15</strain>
    </source>
</reference>
<feature type="region of interest" description="Disordered" evidence="1">
    <location>
        <begin position="320"/>
        <end position="343"/>
    </location>
</feature>
<keyword evidence="3" id="KW-1185">Reference proteome</keyword>
<evidence type="ECO:0000313" key="3">
    <source>
        <dbReference type="Proteomes" id="UP000306918"/>
    </source>
</evidence>
<proteinExistence type="predicted"/>
<organism evidence="2 3">
    <name type="scientific">Niastella caeni</name>
    <dbReference type="NCBI Taxonomy" id="2569763"/>
    <lineage>
        <taxon>Bacteria</taxon>
        <taxon>Pseudomonadati</taxon>
        <taxon>Bacteroidota</taxon>
        <taxon>Chitinophagia</taxon>
        <taxon>Chitinophagales</taxon>
        <taxon>Chitinophagaceae</taxon>
        <taxon>Niastella</taxon>
    </lineage>
</organism>
<dbReference type="RefSeq" id="WP_136579868.1">
    <property type="nucleotide sequence ID" value="NZ_STFF01000008.1"/>
</dbReference>
<name>A0A4S8HMU0_9BACT</name>